<organism evidence="1">
    <name type="scientific">hydrothermal vent metagenome</name>
    <dbReference type="NCBI Taxonomy" id="652676"/>
    <lineage>
        <taxon>unclassified sequences</taxon>
        <taxon>metagenomes</taxon>
        <taxon>ecological metagenomes</taxon>
    </lineage>
</organism>
<dbReference type="EMBL" id="UOFT01000064">
    <property type="protein sequence ID" value="VAW98069.1"/>
    <property type="molecule type" value="Genomic_DNA"/>
</dbReference>
<sequence length="36" mass="3776">MTEISAITICPGSEVTMNFTLSLPDGTVADCTDENV</sequence>
<reference evidence="1" key="1">
    <citation type="submission" date="2018-06" db="EMBL/GenBank/DDBJ databases">
        <authorList>
            <person name="Zhirakovskaya E."/>
        </authorList>
    </citation>
    <scope>NUCLEOTIDE SEQUENCE</scope>
</reference>
<name>A0A3B1AIB5_9ZZZZ</name>
<accession>A0A3B1AIB5</accession>
<dbReference type="AlphaFoldDB" id="A0A3B1AIB5"/>
<proteinExistence type="predicted"/>
<evidence type="ECO:0000313" key="1">
    <source>
        <dbReference type="EMBL" id="VAW98069.1"/>
    </source>
</evidence>
<gene>
    <name evidence="1" type="ORF">MNBD_GAMMA23-2273</name>
</gene>
<feature type="non-terminal residue" evidence="1">
    <location>
        <position position="36"/>
    </location>
</feature>
<protein>
    <submittedName>
        <fullName evidence="1">Uncharacterized protein</fullName>
    </submittedName>
</protein>